<evidence type="ECO:0000256" key="2">
    <source>
        <dbReference type="ARBA" id="ARBA00022737"/>
    </source>
</evidence>
<sequence length="1076" mass="119099">MDDPSSEKPASVHVNNIEAGGSSQVHIGNNYNLPDESCLRDLRLTDPRGDKKRIEDTKGGLLRDSYRWILDNADFRRWRDDPQCRLLWIKGDAGKGKTMLLCGIINELESTTNASQIPYFFCQGTNANLDNATAVLRGLIYLLVDQQRCLMPHLKKKYEHAGKRLFEDQNAFYALRDIFQAILRDSELAAEYLVVDALDECEENLQPLLEIIRETASETSGPIKWIVSSRNRPDIEQQFALDGSRMRLSLELNAAQVSHAIELYIDHEVSRLQSIKNEMVVQHQVRAQMRQKAQGTFLWVALVIQELKGLVLSSDVLPLLEKIPAGLEPLYNRMMTQVEKAAGSCRHILAMVTLAHRPLYISELQVLADVSDIPELEKMIQLCGSFITVRDAQIYLIHQSAKDYLTANALPRVFPSGIQAVHRDLFLRSLRALSRTLKRDIWGLRNPGLPIDEAQPPNPDPLSAVRYACVYWVDHLLDAHGQNPDQGKELPDNDEIYAFLKTRFIHWLESLSLLRKLPDGIVSARRLLYAVQLTPNASAPNGSTVDMDLQLVDFLKDAVNFAVSYASIIEEAPLQTYAAALLFSPTNSKVKSQYWKERSPFLKGVTGVKEHWDPCLQTLAGHSNSVNSIAFSPDGRILASASDDETVRLWDAATGRTMQTLKGHSNWVMSIAFSPDGRILASASGDRTVRLWDAATGRTIQTLKGHSSWVRSIAFSPDGRILASASDDETVRLWDAATGRTIQTLKGHSSFVRSIAFSPDGRILASASGDKTVRLWDAATGRTMQTLKGHSNSVMSIAFSPDGRILASASGDETVRLWDAATGRTMQTLKGHSNSVMGIAFSPDGRILASASNDETVRLWDAATGRTMQTLKGHSSFVMSIAFSPDGRILASASGDRTVRLWDAATCRTMQTLKGHSSFVRSIAFSPDGRILASASDDKTVRLWDATTGRTIQTLKGVAAQNIAFSPDGRALMSTSSDKTVRLWDVATGGVIKRLECGPVATELSLGRLRYGLNRYDAWITYDGRKILWLPVEYRPLSSAISGTAVAIGCESGCVLIVRFSKENHATQQDYNDAFL</sequence>
<dbReference type="InterPro" id="IPR019775">
    <property type="entry name" value="WD40_repeat_CS"/>
</dbReference>
<dbReference type="SUPFAM" id="SSF50998">
    <property type="entry name" value="Quinoprotein alcohol dehydrogenase-like"/>
    <property type="match status" value="1"/>
</dbReference>
<reference evidence="6 7" key="1">
    <citation type="submission" date="2024-09" db="EMBL/GenBank/DDBJ databases">
        <title>Itraconazole resistance in Madurella fahalii resulting from another homologue of gene encoding cytochrome P450 14-alpha sterol demethylase (CYP51).</title>
        <authorList>
            <person name="Yoshioka I."/>
            <person name="Fahal A.H."/>
            <person name="Kaneko S."/>
            <person name="Yaguchi T."/>
        </authorList>
    </citation>
    <scope>NUCLEOTIDE SEQUENCE [LARGE SCALE GENOMIC DNA]</scope>
    <source>
        <strain evidence="6 7">IFM 68171</strain>
    </source>
</reference>
<dbReference type="PANTHER" id="PTHR19848">
    <property type="entry name" value="WD40 REPEAT PROTEIN"/>
    <property type="match status" value="1"/>
</dbReference>
<feature type="repeat" description="WD" evidence="3">
    <location>
        <begin position="871"/>
        <end position="912"/>
    </location>
</feature>
<dbReference type="InterPro" id="IPR027417">
    <property type="entry name" value="P-loop_NTPase"/>
</dbReference>
<keyword evidence="1 3" id="KW-0853">WD repeat</keyword>
<feature type="repeat" description="WD" evidence="3">
    <location>
        <begin position="745"/>
        <end position="786"/>
    </location>
</feature>
<dbReference type="Pfam" id="PF00400">
    <property type="entry name" value="WD40"/>
    <property type="match status" value="5"/>
</dbReference>
<feature type="repeat" description="WD" evidence="3">
    <location>
        <begin position="913"/>
        <end position="954"/>
    </location>
</feature>
<evidence type="ECO:0000313" key="6">
    <source>
        <dbReference type="EMBL" id="GAB1320918.1"/>
    </source>
</evidence>
<feature type="repeat" description="WD" evidence="3">
    <location>
        <begin position="787"/>
        <end position="828"/>
    </location>
</feature>
<dbReference type="Gene3D" id="2.130.10.10">
    <property type="entry name" value="YVTN repeat-like/Quinoprotein amine dehydrogenase"/>
    <property type="match status" value="4"/>
</dbReference>
<dbReference type="InterPro" id="IPR054471">
    <property type="entry name" value="GPIID_WHD"/>
</dbReference>
<gene>
    <name evidence="6" type="ORF">MFIFM68171_11128</name>
</gene>
<dbReference type="SMART" id="SM00320">
    <property type="entry name" value="WD40"/>
    <property type="match status" value="9"/>
</dbReference>
<feature type="repeat" description="WD" evidence="3">
    <location>
        <begin position="619"/>
        <end position="660"/>
    </location>
</feature>
<feature type="repeat" description="WD" evidence="3">
    <location>
        <begin position="963"/>
        <end position="994"/>
    </location>
</feature>
<dbReference type="InterPro" id="IPR056884">
    <property type="entry name" value="NPHP3-like_N"/>
</dbReference>
<dbReference type="Pfam" id="PF24883">
    <property type="entry name" value="NPHP3_N"/>
    <property type="match status" value="1"/>
</dbReference>
<dbReference type="Pfam" id="PF25173">
    <property type="entry name" value="Beta-prop_WDR3_1st"/>
    <property type="match status" value="1"/>
</dbReference>
<dbReference type="CDD" id="cd00200">
    <property type="entry name" value="WD40"/>
    <property type="match status" value="1"/>
</dbReference>
<organism evidence="6 7">
    <name type="scientific">Madurella fahalii</name>
    <dbReference type="NCBI Taxonomy" id="1157608"/>
    <lineage>
        <taxon>Eukaryota</taxon>
        <taxon>Fungi</taxon>
        <taxon>Dikarya</taxon>
        <taxon>Ascomycota</taxon>
        <taxon>Pezizomycotina</taxon>
        <taxon>Sordariomycetes</taxon>
        <taxon>Sordariomycetidae</taxon>
        <taxon>Sordariales</taxon>
        <taxon>Sordariales incertae sedis</taxon>
        <taxon>Madurella</taxon>
    </lineage>
</organism>
<dbReference type="Gene3D" id="3.40.50.300">
    <property type="entry name" value="P-loop containing nucleotide triphosphate hydrolases"/>
    <property type="match status" value="1"/>
</dbReference>
<dbReference type="PRINTS" id="PR00320">
    <property type="entry name" value="GPROTEINBRPT"/>
</dbReference>
<evidence type="ECO:0000256" key="1">
    <source>
        <dbReference type="ARBA" id="ARBA00022574"/>
    </source>
</evidence>
<comment type="caution">
    <text evidence="6">The sequence shown here is derived from an EMBL/GenBank/DDBJ whole genome shotgun (WGS) entry which is preliminary data.</text>
</comment>
<evidence type="ECO:0000256" key="3">
    <source>
        <dbReference type="PROSITE-ProRule" id="PRU00221"/>
    </source>
</evidence>
<dbReference type="InterPro" id="IPR020472">
    <property type="entry name" value="WD40_PAC1"/>
</dbReference>
<dbReference type="EMBL" id="BAAFSV010000006">
    <property type="protein sequence ID" value="GAB1320918.1"/>
    <property type="molecule type" value="Genomic_DNA"/>
</dbReference>
<dbReference type="PROSITE" id="PS00678">
    <property type="entry name" value="WD_REPEATS_1"/>
    <property type="match status" value="8"/>
</dbReference>
<dbReference type="InterPro" id="IPR007111">
    <property type="entry name" value="NACHT_NTPase"/>
</dbReference>
<dbReference type="Pfam" id="PF22939">
    <property type="entry name" value="WHD_GPIID"/>
    <property type="match status" value="1"/>
</dbReference>
<feature type="domain" description="NACHT" evidence="5">
    <location>
        <begin position="85"/>
        <end position="252"/>
    </location>
</feature>
<dbReference type="SUPFAM" id="SSF52540">
    <property type="entry name" value="P-loop containing nucleoside triphosphate hydrolases"/>
    <property type="match status" value="1"/>
</dbReference>
<dbReference type="PROSITE" id="PS50294">
    <property type="entry name" value="WD_REPEATS_REGION"/>
    <property type="match status" value="9"/>
</dbReference>
<keyword evidence="2" id="KW-0677">Repeat</keyword>
<evidence type="ECO:0000313" key="7">
    <source>
        <dbReference type="Proteomes" id="UP001628179"/>
    </source>
</evidence>
<name>A0ABQ0GT47_9PEZI</name>
<evidence type="ECO:0000256" key="4">
    <source>
        <dbReference type="SAM" id="MobiDB-lite"/>
    </source>
</evidence>
<protein>
    <submittedName>
        <fullName evidence="6">Beta transducin-like protein HET-D2Y</fullName>
    </submittedName>
</protein>
<dbReference type="InterPro" id="IPR001680">
    <property type="entry name" value="WD40_rpt"/>
</dbReference>
<proteinExistence type="predicted"/>
<dbReference type="InterPro" id="IPR015943">
    <property type="entry name" value="WD40/YVTN_repeat-like_dom_sf"/>
</dbReference>
<evidence type="ECO:0000259" key="5">
    <source>
        <dbReference type="PROSITE" id="PS50837"/>
    </source>
</evidence>
<feature type="repeat" description="WD" evidence="3">
    <location>
        <begin position="703"/>
        <end position="744"/>
    </location>
</feature>
<dbReference type="PROSITE" id="PS50082">
    <property type="entry name" value="WD_REPEATS_2"/>
    <property type="match status" value="9"/>
</dbReference>
<feature type="repeat" description="WD" evidence="3">
    <location>
        <begin position="661"/>
        <end position="702"/>
    </location>
</feature>
<dbReference type="InterPro" id="IPR011047">
    <property type="entry name" value="Quinoprotein_ADH-like_sf"/>
</dbReference>
<dbReference type="PROSITE" id="PS50837">
    <property type="entry name" value="NACHT"/>
    <property type="match status" value="1"/>
</dbReference>
<dbReference type="PANTHER" id="PTHR19848:SF8">
    <property type="entry name" value="F-BOX AND WD REPEAT DOMAIN CONTAINING 7"/>
    <property type="match status" value="1"/>
</dbReference>
<dbReference type="GeneID" id="98181870"/>
<dbReference type="Proteomes" id="UP001628179">
    <property type="component" value="Unassembled WGS sequence"/>
</dbReference>
<dbReference type="RefSeq" id="XP_070922648.1">
    <property type="nucleotide sequence ID" value="XM_071066547.1"/>
</dbReference>
<feature type="repeat" description="WD" evidence="3">
    <location>
        <begin position="829"/>
        <end position="870"/>
    </location>
</feature>
<feature type="region of interest" description="Disordered" evidence="4">
    <location>
        <begin position="1"/>
        <end position="26"/>
    </location>
</feature>
<keyword evidence="7" id="KW-1185">Reference proteome</keyword>
<accession>A0ABQ0GT47</accession>